<keyword evidence="2" id="KW-0812">Transmembrane</keyword>
<proteinExistence type="predicted"/>
<evidence type="ECO:0000313" key="4">
    <source>
        <dbReference type="Proteomes" id="UP001314263"/>
    </source>
</evidence>
<keyword evidence="4" id="KW-1185">Reference proteome</keyword>
<comment type="caution">
    <text evidence="3">The sequence shown here is derived from an EMBL/GenBank/DDBJ whole genome shotgun (WGS) entry which is preliminary data.</text>
</comment>
<organism evidence="3 4">
    <name type="scientific">Coccomyxa viridis</name>
    <dbReference type="NCBI Taxonomy" id="1274662"/>
    <lineage>
        <taxon>Eukaryota</taxon>
        <taxon>Viridiplantae</taxon>
        <taxon>Chlorophyta</taxon>
        <taxon>core chlorophytes</taxon>
        <taxon>Trebouxiophyceae</taxon>
        <taxon>Trebouxiophyceae incertae sedis</taxon>
        <taxon>Coccomyxaceae</taxon>
        <taxon>Coccomyxa</taxon>
    </lineage>
</organism>
<feature type="region of interest" description="Disordered" evidence="1">
    <location>
        <begin position="1"/>
        <end position="22"/>
    </location>
</feature>
<feature type="transmembrane region" description="Helical" evidence="2">
    <location>
        <begin position="33"/>
        <end position="57"/>
    </location>
</feature>
<accession>A0AAV1IJB6</accession>
<gene>
    <name evidence="3" type="ORF">CVIRNUC_009498</name>
</gene>
<keyword evidence="2" id="KW-0472">Membrane</keyword>
<sequence>MSTGGYQLTVNSDGSTSSPPAYYSSNGPSLPHLVAFTLATIGVAFTLGCVRMLLLYCRSRRADRRRSEGPWRNDTEALHTLWQRHLHRQRVMQQQQQSSAGAPGKQQVVQVMVVQPGDELAIGTQLPCPRELAVELQKGSDREIAAKVVDEASSRDAAGQPSSS</sequence>
<evidence type="ECO:0000313" key="3">
    <source>
        <dbReference type="EMBL" id="CAK0786285.1"/>
    </source>
</evidence>
<reference evidence="3 4" key="1">
    <citation type="submission" date="2023-10" db="EMBL/GenBank/DDBJ databases">
        <authorList>
            <person name="Maclean D."/>
            <person name="Macfadyen A."/>
        </authorList>
    </citation>
    <scope>NUCLEOTIDE SEQUENCE [LARGE SCALE GENOMIC DNA]</scope>
</reference>
<protein>
    <submittedName>
        <fullName evidence="3">Uncharacterized protein</fullName>
    </submittedName>
</protein>
<evidence type="ECO:0000256" key="1">
    <source>
        <dbReference type="SAM" id="MobiDB-lite"/>
    </source>
</evidence>
<dbReference type="AlphaFoldDB" id="A0AAV1IJB6"/>
<keyword evidence="2" id="KW-1133">Transmembrane helix</keyword>
<evidence type="ECO:0000256" key="2">
    <source>
        <dbReference type="SAM" id="Phobius"/>
    </source>
</evidence>
<dbReference type="Proteomes" id="UP001314263">
    <property type="component" value="Unassembled WGS sequence"/>
</dbReference>
<dbReference type="EMBL" id="CAUYUE010000014">
    <property type="protein sequence ID" value="CAK0786285.1"/>
    <property type="molecule type" value="Genomic_DNA"/>
</dbReference>
<name>A0AAV1IJB6_9CHLO</name>